<proteinExistence type="predicted"/>
<organism evidence="2 3">
    <name type="scientific">Peribacillus muralis</name>
    <dbReference type="NCBI Taxonomy" id="264697"/>
    <lineage>
        <taxon>Bacteria</taxon>
        <taxon>Bacillati</taxon>
        <taxon>Bacillota</taxon>
        <taxon>Bacilli</taxon>
        <taxon>Bacillales</taxon>
        <taxon>Bacillaceae</taxon>
        <taxon>Peribacillus</taxon>
    </lineage>
</organism>
<accession>A0A1B3XSF8</accession>
<keyword evidence="1" id="KW-0812">Transmembrane</keyword>
<dbReference type="Proteomes" id="UP000077926">
    <property type="component" value="Chromosome"/>
</dbReference>
<evidence type="ECO:0000313" key="3">
    <source>
        <dbReference type="Proteomes" id="UP000077926"/>
    </source>
</evidence>
<dbReference type="STRING" id="264697.ABE28_017440"/>
<reference evidence="2 3" key="1">
    <citation type="submission" date="2016-08" db="EMBL/GenBank/DDBJ databases">
        <title>Complete genome sequence of Bacillus muralis G25-68, a strain with toxicity to nematodes.</title>
        <authorList>
            <person name="Zheng Z."/>
        </authorList>
    </citation>
    <scope>NUCLEOTIDE SEQUENCE [LARGE SCALE GENOMIC DNA]</scope>
    <source>
        <strain evidence="2 3">G25-68</strain>
    </source>
</reference>
<name>A0A1B3XSF8_9BACI</name>
<evidence type="ECO:0000256" key="1">
    <source>
        <dbReference type="SAM" id="Phobius"/>
    </source>
</evidence>
<dbReference type="OrthoDB" id="10001129at2"/>
<keyword evidence="1" id="KW-1133">Transmembrane helix</keyword>
<protein>
    <submittedName>
        <fullName evidence="2">Uncharacterized protein</fullName>
    </submittedName>
</protein>
<feature type="transmembrane region" description="Helical" evidence="1">
    <location>
        <begin position="31"/>
        <end position="48"/>
    </location>
</feature>
<dbReference type="KEGG" id="bmur:ABE28_017440"/>
<dbReference type="AlphaFoldDB" id="A0A1B3XSF8"/>
<keyword evidence="3" id="KW-1185">Reference proteome</keyword>
<dbReference type="RefSeq" id="WP_064466054.1">
    <property type="nucleotide sequence ID" value="NZ_CP017080.1"/>
</dbReference>
<gene>
    <name evidence="2" type="ORF">ABE28_017440</name>
</gene>
<dbReference type="EMBL" id="CP017080">
    <property type="protein sequence ID" value="AOH56150.1"/>
    <property type="molecule type" value="Genomic_DNA"/>
</dbReference>
<sequence length="73" mass="8765">MQKYEMIYLFLFYGYNRFIVLDEETFFQLKFNLWLLLNCSIAIFLFLWNEDVFNCGYHPDARINAATPAGGFF</sequence>
<evidence type="ECO:0000313" key="2">
    <source>
        <dbReference type="EMBL" id="AOH56150.1"/>
    </source>
</evidence>
<keyword evidence="1" id="KW-0472">Membrane</keyword>